<dbReference type="Pfam" id="PF20473">
    <property type="entry name" value="MmeI_Mtase"/>
    <property type="match status" value="1"/>
</dbReference>
<dbReference type="InterPro" id="IPR046820">
    <property type="entry name" value="MmeI_TRD"/>
</dbReference>
<dbReference type="PANTHER" id="PTHR33841:SF1">
    <property type="entry name" value="DNA METHYLTRANSFERASE A"/>
    <property type="match status" value="1"/>
</dbReference>
<dbReference type="EC" id="2.1.1.72" evidence="1"/>
<feature type="domain" description="MmeI-like DNA-methyltransferase" evidence="8">
    <location>
        <begin position="339"/>
        <end position="571"/>
    </location>
</feature>
<dbReference type="Gene3D" id="3.40.50.150">
    <property type="entry name" value="Vaccinia Virus protein VP39"/>
    <property type="match status" value="1"/>
</dbReference>
<dbReference type="InterPro" id="IPR046816">
    <property type="entry name" value="MmeI_Mtase"/>
</dbReference>
<dbReference type="PROSITE" id="PS00092">
    <property type="entry name" value="N6_MTASE"/>
    <property type="match status" value="1"/>
</dbReference>
<dbReference type="InterPro" id="IPR029063">
    <property type="entry name" value="SAM-dependent_MTases_sf"/>
</dbReference>
<dbReference type="GO" id="GO:0009007">
    <property type="term" value="F:site-specific DNA-methyltransferase (adenine-specific) activity"/>
    <property type="evidence" value="ECO:0007669"/>
    <property type="project" value="UniProtKB-EC"/>
</dbReference>
<accession>A0AAU7TLY7</accession>
<dbReference type="InterPro" id="IPR046817">
    <property type="entry name" value="MmeI_N"/>
</dbReference>
<feature type="domain" description="MmeI-like helicase spacer" evidence="6">
    <location>
        <begin position="188"/>
        <end position="259"/>
    </location>
</feature>
<dbReference type="InterPro" id="IPR046819">
    <property type="entry name" value="MmeI_hel"/>
</dbReference>
<evidence type="ECO:0000256" key="3">
    <source>
        <dbReference type="ARBA" id="ARBA00022679"/>
    </source>
</evidence>
<evidence type="ECO:0000259" key="5">
    <source>
        <dbReference type="Pfam" id="PF20464"/>
    </source>
</evidence>
<dbReference type="GO" id="GO:0003676">
    <property type="term" value="F:nucleic acid binding"/>
    <property type="evidence" value="ECO:0007669"/>
    <property type="project" value="InterPro"/>
</dbReference>
<dbReference type="REBASE" id="838682">
    <property type="entry name" value="KspMG21ORF15015P"/>
</dbReference>
<proteinExistence type="predicted"/>
<feature type="domain" description="MmeI-like N-terminal" evidence="5">
    <location>
        <begin position="12"/>
        <end position="180"/>
    </location>
</feature>
<evidence type="ECO:0000313" key="9">
    <source>
        <dbReference type="EMBL" id="XBV27699.1"/>
    </source>
</evidence>
<dbReference type="RefSeq" id="WP_350280482.1">
    <property type="nucleotide sequence ID" value="NZ_CP158165.1"/>
</dbReference>
<evidence type="ECO:0000259" key="7">
    <source>
        <dbReference type="Pfam" id="PF20466"/>
    </source>
</evidence>
<protein>
    <recommendedName>
        <fullName evidence="1">site-specific DNA-methyltransferase (adenine-specific)</fullName>
        <ecNumber evidence="1">2.1.1.72</ecNumber>
    </recommendedName>
</protein>
<dbReference type="InterPro" id="IPR050953">
    <property type="entry name" value="N4_N6_ade-DNA_methylase"/>
</dbReference>
<gene>
    <name evidence="9" type="ORF">ABN611_15015</name>
</gene>
<dbReference type="PRINTS" id="PR00507">
    <property type="entry name" value="N12N6MTFRASE"/>
</dbReference>
<keyword evidence="3" id="KW-0808">Transferase</keyword>
<feature type="domain" description="MmeI-like target recognition" evidence="7">
    <location>
        <begin position="763"/>
        <end position="835"/>
    </location>
</feature>
<dbReference type="GO" id="GO:0032259">
    <property type="term" value="P:methylation"/>
    <property type="evidence" value="ECO:0007669"/>
    <property type="project" value="UniProtKB-KW"/>
</dbReference>
<evidence type="ECO:0000259" key="8">
    <source>
        <dbReference type="Pfam" id="PF20473"/>
    </source>
</evidence>
<keyword evidence="2 9" id="KW-0489">Methyltransferase</keyword>
<reference evidence="9" key="1">
    <citation type="submission" date="2024-06" db="EMBL/GenBank/DDBJ databases">
        <title>Kribbella sp. strain HUAS MG21 genome sequences.</title>
        <authorList>
            <person name="Mo P."/>
        </authorList>
    </citation>
    <scope>NUCLEOTIDE SEQUENCE</scope>
    <source>
        <strain evidence="9">HUAS MG21</strain>
    </source>
</reference>
<evidence type="ECO:0000256" key="1">
    <source>
        <dbReference type="ARBA" id="ARBA00011900"/>
    </source>
</evidence>
<dbReference type="AlphaFoldDB" id="A0AAU7TLY7"/>
<comment type="catalytic activity">
    <reaction evidence="4">
        <text>a 2'-deoxyadenosine in DNA + S-adenosyl-L-methionine = an N(6)-methyl-2'-deoxyadenosine in DNA + S-adenosyl-L-homocysteine + H(+)</text>
        <dbReference type="Rhea" id="RHEA:15197"/>
        <dbReference type="Rhea" id="RHEA-COMP:12418"/>
        <dbReference type="Rhea" id="RHEA-COMP:12419"/>
        <dbReference type="ChEBI" id="CHEBI:15378"/>
        <dbReference type="ChEBI" id="CHEBI:57856"/>
        <dbReference type="ChEBI" id="CHEBI:59789"/>
        <dbReference type="ChEBI" id="CHEBI:90615"/>
        <dbReference type="ChEBI" id="CHEBI:90616"/>
        <dbReference type="EC" id="2.1.1.72"/>
    </reaction>
</comment>
<dbReference type="Pfam" id="PF20464">
    <property type="entry name" value="MmeI_N"/>
    <property type="match status" value="1"/>
</dbReference>
<organism evidence="9">
    <name type="scientific">Kribbella sp. HUAS MG21</name>
    <dbReference type="NCBI Taxonomy" id="3160966"/>
    <lineage>
        <taxon>Bacteria</taxon>
        <taxon>Bacillati</taxon>
        <taxon>Actinomycetota</taxon>
        <taxon>Actinomycetes</taxon>
        <taxon>Propionibacteriales</taxon>
        <taxon>Kribbellaceae</taxon>
        <taxon>Kribbella</taxon>
    </lineage>
</organism>
<evidence type="ECO:0000256" key="2">
    <source>
        <dbReference type="ARBA" id="ARBA00022603"/>
    </source>
</evidence>
<dbReference type="Pfam" id="PF20466">
    <property type="entry name" value="MmeI_TRD"/>
    <property type="match status" value="1"/>
</dbReference>
<dbReference type="PANTHER" id="PTHR33841">
    <property type="entry name" value="DNA METHYLTRANSFERASE YEEA-RELATED"/>
    <property type="match status" value="1"/>
</dbReference>
<name>A0AAU7TLY7_9ACTN</name>
<sequence length="947" mass="106444">MQPIELRRDLTDFVNWRRAHLRGDEKGEAQTFLDRLFKAFGHAGAIEAGAVYEDRIKRHDYLGVGYADLVWKPRVLIEMKKGRVDLSRHFRQAFEYWQECVPGRPRYVVLCNFDEFWIYDFDQQLDAPMDVVKIDDLPQRFEALAFMLPDEEPPIFGNDLVEVTREAAATVSGVFRSMVARGVDRLEAQRFVLQSVVAMFAEDVGLLPSHFFTRTVQADAKNGREAYDLLGSLFHEMNTPGRTSGGRFEGTQYFNGGLFAEIQPIEMNEDELKAMREACQTNWAAVRPEIFGTLFETSMDKGERHAYGAHFTSQADIMQVVGPCIIRPWQERIDAAKTINDYERLLLDMASYRVLDPACGSGNFLYVAYREMRRLEAEVKRRIDERRKSQNKAAQAAFSYVTTDHFLGLDNNRFAVEVAKVTLMMAKKLAADELEGGQEDVLPLDNLDGTILWGDALFDPWPKADVIVGNPPYNGRRKMVDELGADYCARLDATYPDPGVSDFVTYWFPLAHKALPDGGRAGFVATQAIRDNASRRKSLDYIDAHDGVIFDAVSVKPWSGDAVVHVSIVNWVKGSEHAPTEKVLWLDQGQLRLPVDRIPPTLRAITDVSKARSLPQNTRPKRNFQGQTLGIVKAFRLTRDEAREMVKRDSGSAAYVHPQISAKPMLRGLGVDTFVIDLPHTDGVVVAAEAPGALARLREMALPDRKKAAAKEKLNNQKALAANPKAKPKAHHANFLNSWWRQAYRREDMLDALEPLDRYIALTRVAAEGRMSVYQFVDTSIRPDDSLTVFTLDDDYSFGVLSSSIHRAWFDERCSKLKVDPRYTSTTVWDSFPWPLNPSSDSVAKIAGLVEDILTLRRRYLTSGVTLGAQYDALRTPGKAHLRDLHDALDAAVFEAYGFSKQDDLLAQLLALNLAAAEDPEQAATPGGMDLDGAYTSTYRLAAEPLQ</sequence>
<evidence type="ECO:0000259" key="6">
    <source>
        <dbReference type="Pfam" id="PF20465"/>
    </source>
</evidence>
<dbReference type="Pfam" id="PF20465">
    <property type="entry name" value="MmeI_hel"/>
    <property type="match status" value="1"/>
</dbReference>
<dbReference type="EMBL" id="CP158165">
    <property type="protein sequence ID" value="XBV27699.1"/>
    <property type="molecule type" value="Genomic_DNA"/>
</dbReference>
<evidence type="ECO:0000256" key="4">
    <source>
        <dbReference type="ARBA" id="ARBA00047942"/>
    </source>
</evidence>
<dbReference type="InterPro" id="IPR002052">
    <property type="entry name" value="DNA_methylase_N6_adenine_CS"/>
</dbReference>
<dbReference type="SUPFAM" id="SSF53335">
    <property type="entry name" value="S-adenosyl-L-methionine-dependent methyltransferases"/>
    <property type="match status" value="1"/>
</dbReference>